<dbReference type="OrthoDB" id="503788at2"/>
<dbReference type="Proteomes" id="UP000320876">
    <property type="component" value="Unassembled WGS sequence"/>
</dbReference>
<dbReference type="Gene3D" id="3.40.710.10">
    <property type="entry name" value="DD-peptidase/beta-lactamase superfamily"/>
    <property type="match status" value="1"/>
</dbReference>
<sequence length="410" mass="44730">MRQILRRCAVVLTCSTLLTSVLSTGAATAAPEKDQVQEFMDRTVAAGVPGVFAVTRDGDRRWRGSSGVGDVRTEREPWTGGRFRIGSVSKTFTGALVLQLAGEGEFGLDDTIQEHLPGLLPYDEPITIRQLLQHTSGLPRDLPPEHTWESAEEIDTERFASFTPREVVKLSASQPLRFRPGTDWAYSNTGFAVLGLLVEEVTETSLKRALRHRILWPLGLHDTWLPGDFPFLPLAATRGYEQLYAPERGLTDVTTYNYSRFFGIGNVVSSAQDVNHFFRALLGGKLLHPDMLAQMKRTVPAPGPNGEETGLRYGLGLMEFDLGRICPGAEPVRGHGGDLPGFGTWSWHDERGTKQVTTAINKNLSAGPQAKGMHQLAAFAEFCRVPTPPTTLTTAPVAPLPSLGPVPAIP</sequence>
<dbReference type="SUPFAM" id="SSF56601">
    <property type="entry name" value="beta-lactamase/transpeptidase-like"/>
    <property type="match status" value="1"/>
</dbReference>
<dbReference type="Pfam" id="PF00144">
    <property type="entry name" value="Beta-lactamase"/>
    <property type="match status" value="1"/>
</dbReference>
<protein>
    <submittedName>
        <fullName evidence="3">D-alanyl-D-alanine carboxypeptidase</fullName>
    </submittedName>
</protein>
<evidence type="ECO:0000259" key="2">
    <source>
        <dbReference type="Pfam" id="PF00144"/>
    </source>
</evidence>
<reference evidence="3 4" key="1">
    <citation type="submission" date="2019-06" db="EMBL/GenBank/DDBJ databases">
        <title>Sequencing the genomes of 1000 actinobacteria strains.</title>
        <authorList>
            <person name="Klenk H.-P."/>
        </authorList>
    </citation>
    <scope>NUCLEOTIDE SEQUENCE [LARGE SCALE GENOMIC DNA]</scope>
    <source>
        <strain evidence="3 4">DSM 45679</strain>
    </source>
</reference>
<gene>
    <name evidence="3" type="ORF">FB471_2752</name>
</gene>
<dbReference type="InterPro" id="IPR050491">
    <property type="entry name" value="AmpC-like"/>
</dbReference>
<dbReference type="PANTHER" id="PTHR46825:SF7">
    <property type="entry name" value="D-ALANYL-D-ALANINE CARBOXYPEPTIDASE"/>
    <property type="match status" value="1"/>
</dbReference>
<evidence type="ECO:0000256" key="1">
    <source>
        <dbReference type="SAM" id="SignalP"/>
    </source>
</evidence>
<dbReference type="InterPro" id="IPR001466">
    <property type="entry name" value="Beta-lactam-related"/>
</dbReference>
<comment type="caution">
    <text evidence="3">The sequence shown here is derived from an EMBL/GenBank/DDBJ whole genome shotgun (WGS) entry which is preliminary data.</text>
</comment>
<feature type="signal peptide" evidence="1">
    <location>
        <begin position="1"/>
        <end position="29"/>
    </location>
</feature>
<keyword evidence="3" id="KW-0121">Carboxypeptidase</keyword>
<dbReference type="RefSeq" id="WP_141998415.1">
    <property type="nucleotide sequence ID" value="NZ_VFML01000001.1"/>
</dbReference>
<feature type="chain" id="PRO_5021803911" evidence="1">
    <location>
        <begin position="30"/>
        <end position="410"/>
    </location>
</feature>
<dbReference type="GO" id="GO:0004180">
    <property type="term" value="F:carboxypeptidase activity"/>
    <property type="evidence" value="ECO:0007669"/>
    <property type="project" value="UniProtKB-KW"/>
</dbReference>
<dbReference type="PANTHER" id="PTHR46825">
    <property type="entry name" value="D-ALANYL-D-ALANINE-CARBOXYPEPTIDASE/ENDOPEPTIDASE AMPH"/>
    <property type="match status" value="1"/>
</dbReference>
<dbReference type="EMBL" id="VFML01000001">
    <property type="protein sequence ID" value="TQJ03002.1"/>
    <property type="molecule type" value="Genomic_DNA"/>
</dbReference>
<accession>A0A542DIR6</accession>
<name>A0A542DIR6_AMYCI</name>
<dbReference type="AlphaFoldDB" id="A0A542DIR6"/>
<dbReference type="InterPro" id="IPR012338">
    <property type="entry name" value="Beta-lactam/transpept-like"/>
</dbReference>
<keyword evidence="4" id="KW-1185">Reference proteome</keyword>
<evidence type="ECO:0000313" key="4">
    <source>
        <dbReference type="Proteomes" id="UP000320876"/>
    </source>
</evidence>
<keyword evidence="3" id="KW-0645">Protease</keyword>
<proteinExistence type="predicted"/>
<keyword evidence="3" id="KW-0378">Hydrolase</keyword>
<keyword evidence="1" id="KW-0732">Signal</keyword>
<feature type="domain" description="Beta-lactamase-related" evidence="2">
    <location>
        <begin position="37"/>
        <end position="365"/>
    </location>
</feature>
<evidence type="ECO:0000313" key="3">
    <source>
        <dbReference type="EMBL" id="TQJ03002.1"/>
    </source>
</evidence>
<organism evidence="3 4">
    <name type="scientific">Amycolatopsis cihanbeyliensis</name>
    <dbReference type="NCBI Taxonomy" id="1128664"/>
    <lineage>
        <taxon>Bacteria</taxon>
        <taxon>Bacillati</taxon>
        <taxon>Actinomycetota</taxon>
        <taxon>Actinomycetes</taxon>
        <taxon>Pseudonocardiales</taxon>
        <taxon>Pseudonocardiaceae</taxon>
        <taxon>Amycolatopsis</taxon>
    </lineage>
</organism>